<proteinExistence type="predicted"/>
<evidence type="ECO:0000313" key="1">
    <source>
        <dbReference type="EMBL" id="SET44699.1"/>
    </source>
</evidence>
<sequence length="136" mass="15026">MMFRLTDIATDEVVAESVSEPILIGNVWHAGGIRVTDTSGAYHVVKEEGPRSIDVPGFFLLFKSDERLKARELRATDPIIDDFWTILEDPRTVVVNMSIQQVQDAIGYILTKVEENGVVLDVQARLAEILSGTAPS</sequence>
<name>A0A1I0EJ62_9PROT</name>
<organism evidence="1 2">
    <name type="scientific">Nitrosomonas marina</name>
    <dbReference type="NCBI Taxonomy" id="917"/>
    <lineage>
        <taxon>Bacteria</taxon>
        <taxon>Pseudomonadati</taxon>
        <taxon>Pseudomonadota</taxon>
        <taxon>Betaproteobacteria</taxon>
        <taxon>Nitrosomonadales</taxon>
        <taxon>Nitrosomonadaceae</taxon>
        <taxon>Nitrosomonas</taxon>
    </lineage>
</organism>
<accession>A0A1I0EJ62</accession>
<dbReference type="RefSeq" id="WP_090660263.1">
    <property type="nucleotide sequence ID" value="NZ_FOIA01000027.1"/>
</dbReference>
<evidence type="ECO:0000313" key="2">
    <source>
        <dbReference type="Proteomes" id="UP000199345"/>
    </source>
</evidence>
<dbReference type="Proteomes" id="UP000199345">
    <property type="component" value="Unassembled WGS sequence"/>
</dbReference>
<dbReference type="EMBL" id="FOIA01000027">
    <property type="protein sequence ID" value="SET44699.1"/>
    <property type="molecule type" value="Genomic_DNA"/>
</dbReference>
<keyword evidence="2" id="KW-1185">Reference proteome</keyword>
<dbReference type="AlphaFoldDB" id="A0A1I0EJ62"/>
<dbReference type="OrthoDB" id="8548861at2"/>
<gene>
    <name evidence="1" type="ORF">SAMN05216326_12745</name>
</gene>
<reference evidence="2" key="1">
    <citation type="submission" date="2016-10" db="EMBL/GenBank/DDBJ databases">
        <authorList>
            <person name="Varghese N."/>
            <person name="Submissions S."/>
        </authorList>
    </citation>
    <scope>NUCLEOTIDE SEQUENCE [LARGE SCALE GENOMIC DNA]</scope>
    <source>
        <strain evidence="2">Nm71</strain>
    </source>
</reference>
<protein>
    <submittedName>
        <fullName evidence="1">Uncharacterized protein</fullName>
    </submittedName>
</protein>